<comment type="caution">
    <text evidence="1">The sequence shown here is derived from an EMBL/GenBank/DDBJ whole genome shotgun (WGS) entry which is preliminary data.</text>
</comment>
<sequence length="104" mass="11015">MGPFEGCDSWPGGSELRWRVPLRARVRSCFESRAEAVSIEGLVSSPLGFAKIRPVLWTSVNWLVSFHTGFGGGLGIDFFEGSFGGGGDEAVGAVNAFSECRDGG</sequence>
<evidence type="ECO:0000313" key="2">
    <source>
        <dbReference type="Proteomes" id="UP000003688"/>
    </source>
</evidence>
<organism evidence="1 2">
    <name type="scientific">Pedosphaera parvula (strain Ellin514)</name>
    <dbReference type="NCBI Taxonomy" id="320771"/>
    <lineage>
        <taxon>Bacteria</taxon>
        <taxon>Pseudomonadati</taxon>
        <taxon>Verrucomicrobiota</taxon>
        <taxon>Pedosphaerae</taxon>
        <taxon>Pedosphaerales</taxon>
        <taxon>Pedosphaeraceae</taxon>
        <taxon>Pedosphaera</taxon>
    </lineage>
</organism>
<dbReference type="Proteomes" id="UP000003688">
    <property type="component" value="Unassembled WGS sequence"/>
</dbReference>
<accession>B9XRP5</accession>
<protein>
    <submittedName>
        <fullName evidence="1">Uncharacterized protein</fullName>
    </submittedName>
</protein>
<dbReference type="AlphaFoldDB" id="B9XRP5"/>
<keyword evidence="2" id="KW-1185">Reference proteome</keyword>
<gene>
    <name evidence="1" type="ORF">Cflav_PD0494</name>
</gene>
<proteinExistence type="predicted"/>
<reference evidence="1 2" key="1">
    <citation type="journal article" date="2011" name="J. Bacteriol.">
        <title>Genome sequence of 'Pedosphaera parvula' Ellin514, an aerobic Verrucomicrobial isolate from pasture soil.</title>
        <authorList>
            <person name="Kant R."/>
            <person name="van Passel M.W."/>
            <person name="Sangwan P."/>
            <person name="Palva A."/>
            <person name="Lucas S."/>
            <person name="Copeland A."/>
            <person name="Lapidus A."/>
            <person name="Glavina Del Rio T."/>
            <person name="Dalin E."/>
            <person name="Tice H."/>
            <person name="Bruce D."/>
            <person name="Goodwin L."/>
            <person name="Pitluck S."/>
            <person name="Chertkov O."/>
            <person name="Larimer F.W."/>
            <person name="Land M.L."/>
            <person name="Hauser L."/>
            <person name="Brettin T.S."/>
            <person name="Detter J.C."/>
            <person name="Han S."/>
            <person name="de Vos W.M."/>
            <person name="Janssen P.H."/>
            <person name="Smidt H."/>
        </authorList>
    </citation>
    <scope>NUCLEOTIDE SEQUENCE [LARGE SCALE GENOMIC DNA]</scope>
    <source>
        <strain evidence="1 2">Ellin514</strain>
    </source>
</reference>
<name>B9XRP5_PEDPL</name>
<dbReference type="EMBL" id="ABOX02000067">
    <property type="protein sequence ID" value="EEF57460.1"/>
    <property type="molecule type" value="Genomic_DNA"/>
</dbReference>
<evidence type="ECO:0000313" key="1">
    <source>
        <dbReference type="EMBL" id="EEF57460.1"/>
    </source>
</evidence>